<evidence type="ECO:0000259" key="8">
    <source>
        <dbReference type="Pfam" id="PF01529"/>
    </source>
</evidence>
<comment type="subcellular location">
    <subcellularLocation>
        <location evidence="1">Membrane</location>
        <topology evidence="1">Multi-pass membrane protein</topology>
    </subcellularLocation>
</comment>
<keyword evidence="10" id="KW-1185">Reference proteome</keyword>
<evidence type="ECO:0000256" key="4">
    <source>
        <dbReference type="ARBA" id="ARBA00022989"/>
    </source>
</evidence>
<dbReference type="PANTHER" id="PTHR12246">
    <property type="entry name" value="PALMITOYLTRANSFERASE ZDHHC16"/>
    <property type="match status" value="1"/>
</dbReference>
<keyword evidence="2 7" id="KW-0808">Transferase</keyword>
<gene>
    <name evidence="9" type="primary">ZDHHC24_1</name>
    <name evidence="9" type="ORF">SK128_002299</name>
</gene>
<keyword evidence="4 7" id="KW-1133">Transmembrane helix</keyword>
<feature type="transmembrane region" description="Helical" evidence="7">
    <location>
        <begin position="30"/>
        <end position="49"/>
    </location>
</feature>
<feature type="transmembrane region" description="Helical" evidence="7">
    <location>
        <begin position="61"/>
        <end position="88"/>
    </location>
</feature>
<comment type="catalytic activity">
    <reaction evidence="7">
        <text>L-cysteinyl-[protein] + hexadecanoyl-CoA = S-hexadecanoyl-L-cysteinyl-[protein] + CoA</text>
        <dbReference type="Rhea" id="RHEA:36683"/>
        <dbReference type="Rhea" id="RHEA-COMP:10131"/>
        <dbReference type="Rhea" id="RHEA-COMP:11032"/>
        <dbReference type="ChEBI" id="CHEBI:29950"/>
        <dbReference type="ChEBI" id="CHEBI:57287"/>
        <dbReference type="ChEBI" id="CHEBI:57379"/>
        <dbReference type="ChEBI" id="CHEBI:74151"/>
        <dbReference type="EC" id="2.3.1.225"/>
    </reaction>
</comment>
<evidence type="ECO:0000256" key="3">
    <source>
        <dbReference type="ARBA" id="ARBA00022692"/>
    </source>
</evidence>
<protein>
    <recommendedName>
        <fullName evidence="7">Palmitoyltransferase</fullName>
        <ecNumber evidence="7">2.3.1.225</ecNumber>
    </recommendedName>
</protein>
<dbReference type="PROSITE" id="PS50216">
    <property type="entry name" value="DHHC"/>
    <property type="match status" value="1"/>
</dbReference>
<evidence type="ECO:0000256" key="2">
    <source>
        <dbReference type="ARBA" id="ARBA00022679"/>
    </source>
</evidence>
<feature type="domain" description="Palmitoyltransferase DHHC" evidence="8">
    <location>
        <begin position="106"/>
        <end position="240"/>
    </location>
</feature>
<keyword evidence="6 7" id="KW-0012">Acyltransferase</keyword>
<evidence type="ECO:0000313" key="10">
    <source>
        <dbReference type="Proteomes" id="UP001381693"/>
    </source>
</evidence>
<proteinExistence type="inferred from homology"/>
<dbReference type="EC" id="2.3.1.225" evidence="7"/>
<feature type="transmembrane region" description="Helical" evidence="7">
    <location>
        <begin position="204"/>
        <end position="226"/>
    </location>
</feature>
<comment type="caution">
    <text evidence="9">The sequence shown here is derived from an EMBL/GenBank/DDBJ whole genome shotgun (WGS) entry which is preliminary data.</text>
</comment>
<name>A0AAN8XIX6_HALRR</name>
<evidence type="ECO:0000256" key="1">
    <source>
        <dbReference type="ARBA" id="ARBA00004141"/>
    </source>
</evidence>
<keyword evidence="3 7" id="KW-0812">Transmembrane</keyword>
<dbReference type="EMBL" id="JAXCGZ010001074">
    <property type="protein sequence ID" value="KAK7085380.1"/>
    <property type="molecule type" value="Genomic_DNA"/>
</dbReference>
<dbReference type="InterPro" id="IPR001594">
    <property type="entry name" value="Palmitoyltrfase_DHHC"/>
</dbReference>
<dbReference type="InterPro" id="IPR039859">
    <property type="entry name" value="PFA4/ZDH16/20/ERF2-like"/>
</dbReference>
<evidence type="ECO:0000313" key="9">
    <source>
        <dbReference type="EMBL" id="KAK7085380.1"/>
    </source>
</evidence>
<comment type="domain">
    <text evidence="7">The DHHC domain is required for palmitoyltransferase activity.</text>
</comment>
<reference evidence="9 10" key="1">
    <citation type="submission" date="2023-11" db="EMBL/GenBank/DDBJ databases">
        <title>Halocaridina rubra genome assembly.</title>
        <authorList>
            <person name="Smith C."/>
        </authorList>
    </citation>
    <scope>NUCLEOTIDE SEQUENCE [LARGE SCALE GENOMIC DNA]</scope>
    <source>
        <strain evidence="9">EP-1</strain>
        <tissue evidence="9">Whole</tissue>
    </source>
</reference>
<feature type="transmembrane region" description="Helical" evidence="7">
    <location>
        <begin position="150"/>
        <end position="174"/>
    </location>
</feature>
<comment type="similarity">
    <text evidence="7">Belongs to the DHHC palmitoyltransferase family.</text>
</comment>
<dbReference type="Proteomes" id="UP001381693">
    <property type="component" value="Unassembled WGS sequence"/>
</dbReference>
<dbReference type="GO" id="GO:0019706">
    <property type="term" value="F:protein-cysteine S-palmitoyltransferase activity"/>
    <property type="evidence" value="ECO:0007669"/>
    <property type="project" value="UniProtKB-EC"/>
</dbReference>
<evidence type="ECO:0000256" key="5">
    <source>
        <dbReference type="ARBA" id="ARBA00023136"/>
    </source>
</evidence>
<organism evidence="9 10">
    <name type="scientific">Halocaridina rubra</name>
    <name type="common">Hawaiian red shrimp</name>
    <dbReference type="NCBI Taxonomy" id="373956"/>
    <lineage>
        <taxon>Eukaryota</taxon>
        <taxon>Metazoa</taxon>
        <taxon>Ecdysozoa</taxon>
        <taxon>Arthropoda</taxon>
        <taxon>Crustacea</taxon>
        <taxon>Multicrustacea</taxon>
        <taxon>Malacostraca</taxon>
        <taxon>Eumalacostraca</taxon>
        <taxon>Eucarida</taxon>
        <taxon>Decapoda</taxon>
        <taxon>Pleocyemata</taxon>
        <taxon>Caridea</taxon>
        <taxon>Atyoidea</taxon>
        <taxon>Atyidae</taxon>
        <taxon>Halocaridina</taxon>
    </lineage>
</organism>
<evidence type="ECO:0000256" key="7">
    <source>
        <dbReference type="RuleBase" id="RU079119"/>
    </source>
</evidence>
<sequence>MCHLISELYICITNMVHKIRLRKKLMPRTFADLSALVFMSFAIPGVYWFEVFVVAPTVYSWTLNFLHVIAGTFIVTNIIGNFIGIILVDTSTQGLVLPSQVPPGWHVCANCESTAPPRSRHCPTCNVCILKKEHHCVFTGCCVGHGNHRYFYIFLFYMWGSTLYCSFLNAFFIWPYVGGFNLWAIVRLLLPGVWLLLEPSVSTLYAFLFSINVIGFLFMSVLIYYYTGLILTNTTTHENNSRKGQKYDLGRNHNIKVSLGERWYLTWLFPTVSSPLPYDGLDWSTYSGAKSVRPKTK</sequence>
<dbReference type="Pfam" id="PF01529">
    <property type="entry name" value="DHHC"/>
    <property type="match status" value="1"/>
</dbReference>
<dbReference type="GO" id="GO:0016020">
    <property type="term" value="C:membrane"/>
    <property type="evidence" value="ECO:0007669"/>
    <property type="project" value="UniProtKB-SubCell"/>
</dbReference>
<evidence type="ECO:0000256" key="6">
    <source>
        <dbReference type="ARBA" id="ARBA00023315"/>
    </source>
</evidence>
<accession>A0AAN8XIX6</accession>
<dbReference type="AlphaFoldDB" id="A0AAN8XIX6"/>
<keyword evidence="5 7" id="KW-0472">Membrane</keyword>